<dbReference type="Pfam" id="PF11738">
    <property type="entry name" value="DUF3298"/>
    <property type="match status" value="1"/>
</dbReference>
<dbReference type="Proteomes" id="UP000470771">
    <property type="component" value="Unassembled WGS sequence"/>
</dbReference>
<gene>
    <name evidence="2" type="ORF">GQN54_05630</name>
</gene>
<sequence length="265" mass="30385">MKKYYLFSLISFALYSCTHSNQEEFTLDSKDLTSTIHRINEQSEECNLPNQRGCAQLEASYPTIALGGEKPNQSLLKSLNDSIYALFVQPFIDFIPEESIKKNATIPQLKAAFFKKHTIDQKKNKERIGYQLINDVTAPFISDVFASIQQKQMTYAGGAHPDTEILYFTLDLKTGKTLHPYSWMKDTNAVKEQLLKVLKKQVNMDETMDLEDYGFFISDREFLLTSNILIEEDSVSFAYNSYELAPYSFGIFDLKLPKSAVQFNH</sequence>
<name>A0A6N9NK94_9FLAO</name>
<dbReference type="EMBL" id="WWNE01000005">
    <property type="protein sequence ID" value="NBG65587.1"/>
    <property type="molecule type" value="Genomic_DNA"/>
</dbReference>
<dbReference type="AlphaFoldDB" id="A0A6N9NK94"/>
<evidence type="ECO:0000259" key="1">
    <source>
        <dbReference type="Pfam" id="PF11738"/>
    </source>
</evidence>
<dbReference type="Gene3D" id="3.90.640.20">
    <property type="entry name" value="Heat-shock cognate protein, ATPase"/>
    <property type="match status" value="1"/>
</dbReference>
<dbReference type="PROSITE" id="PS51257">
    <property type="entry name" value="PROKAR_LIPOPROTEIN"/>
    <property type="match status" value="1"/>
</dbReference>
<dbReference type="Gene3D" id="3.30.565.40">
    <property type="entry name" value="Fervidobacterium nodosum Rt17-B1 like"/>
    <property type="match status" value="1"/>
</dbReference>
<dbReference type="RefSeq" id="WP_160632538.1">
    <property type="nucleotide sequence ID" value="NZ_WWNE01000005.1"/>
</dbReference>
<keyword evidence="3" id="KW-1185">Reference proteome</keyword>
<feature type="domain" description="DUF3298" evidence="1">
    <location>
        <begin position="188"/>
        <end position="259"/>
    </location>
</feature>
<dbReference type="InterPro" id="IPR037126">
    <property type="entry name" value="PdaC/RsiV-like_sf"/>
</dbReference>
<dbReference type="InterPro" id="IPR021729">
    <property type="entry name" value="DUF3298"/>
</dbReference>
<comment type="caution">
    <text evidence="2">The sequence shown here is derived from an EMBL/GenBank/DDBJ whole genome shotgun (WGS) entry which is preliminary data.</text>
</comment>
<protein>
    <submittedName>
        <fullName evidence="2">DUF3298 domain-containing protein</fullName>
    </submittedName>
</protein>
<evidence type="ECO:0000313" key="2">
    <source>
        <dbReference type="EMBL" id="NBG65587.1"/>
    </source>
</evidence>
<reference evidence="2 3" key="1">
    <citation type="submission" date="2019-12" db="EMBL/GenBank/DDBJ databases">
        <authorList>
            <person name="Zhao J."/>
        </authorList>
    </citation>
    <scope>NUCLEOTIDE SEQUENCE [LARGE SCALE GENOMIC DNA]</scope>
    <source>
        <strain evidence="2 3">S-15</strain>
    </source>
</reference>
<evidence type="ECO:0000313" key="3">
    <source>
        <dbReference type="Proteomes" id="UP000470771"/>
    </source>
</evidence>
<accession>A0A6N9NK94</accession>
<proteinExistence type="predicted"/>
<organism evidence="2 3">
    <name type="scientific">Acidiluteibacter ferrifornacis</name>
    <dbReference type="NCBI Taxonomy" id="2692424"/>
    <lineage>
        <taxon>Bacteria</taxon>
        <taxon>Pseudomonadati</taxon>
        <taxon>Bacteroidota</taxon>
        <taxon>Flavobacteriia</taxon>
        <taxon>Flavobacteriales</taxon>
        <taxon>Cryomorphaceae</taxon>
        <taxon>Acidiluteibacter</taxon>
    </lineage>
</organism>